<dbReference type="AlphaFoldDB" id="A0A1T5DDB4"/>
<keyword evidence="1" id="KW-0472">Membrane</keyword>
<evidence type="ECO:0000256" key="1">
    <source>
        <dbReference type="SAM" id="Phobius"/>
    </source>
</evidence>
<dbReference type="EMBL" id="FUYL01000009">
    <property type="protein sequence ID" value="SKB69685.1"/>
    <property type="molecule type" value="Genomic_DNA"/>
</dbReference>
<reference evidence="3" key="1">
    <citation type="submission" date="2017-02" db="EMBL/GenBank/DDBJ databases">
        <authorList>
            <person name="Varghese N."/>
            <person name="Submissions S."/>
        </authorList>
    </citation>
    <scope>NUCLEOTIDE SEQUENCE [LARGE SCALE GENOMIC DNA]</scope>
    <source>
        <strain evidence="3">DSM 23546</strain>
    </source>
</reference>
<dbReference type="OrthoDB" id="821805at2"/>
<keyword evidence="1" id="KW-0812">Transmembrane</keyword>
<evidence type="ECO:0000313" key="2">
    <source>
        <dbReference type="EMBL" id="SKB69685.1"/>
    </source>
</evidence>
<sequence>MIKFFRKIRQKLLSEGQTGKYLKYAIGEIVLVVIGILIALQINNQNIQKQDDKIEQTYLRSLQNEFKNNLQILDKTISLNNEIINGIDKLSSFFDKKVFDTLSQQTISRYIVQATAEEIYFNPSTGVVTEIISSGNLKLVNNQELKHKLAAFVNKLEFIRHQEEEVLRHRHIVEEMHVQYGNVGRMFSDIGANFEWESRFANTTSFDLFKSKQFENRLFLFSGTSIATNTAFYQPMKDEINAILKIIEKELTD</sequence>
<dbReference type="InterPro" id="IPR045749">
    <property type="entry name" value="DUF6090"/>
</dbReference>
<feature type="transmembrane region" description="Helical" evidence="1">
    <location>
        <begin position="21"/>
        <end position="40"/>
    </location>
</feature>
<dbReference type="RefSeq" id="WP_079513273.1">
    <property type="nucleotide sequence ID" value="NZ_FUYL01000009.1"/>
</dbReference>
<evidence type="ECO:0000313" key="3">
    <source>
        <dbReference type="Proteomes" id="UP000190339"/>
    </source>
</evidence>
<proteinExistence type="predicted"/>
<keyword evidence="1" id="KW-1133">Transmembrane helix</keyword>
<dbReference type="Pfam" id="PF19578">
    <property type="entry name" value="DUF6090"/>
    <property type="match status" value="1"/>
</dbReference>
<gene>
    <name evidence="2" type="ORF">SAMN05660866_02842</name>
</gene>
<organism evidence="2 3">
    <name type="scientific">Maribacter arcticus</name>
    <dbReference type="NCBI Taxonomy" id="561365"/>
    <lineage>
        <taxon>Bacteria</taxon>
        <taxon>Pseudomonadati</taxon>
        <taxon>Bacteroidota</taxon>
        <taxon>Flavobacteriia</taxon>
        <taxon>Flavobacteriales</taxon>
        <taxon>Flavobacteriaceae</taxon>
        <taxon>Maribacter</taxon>
    </lineage>
</organism>
<keyword evidence="3" id="KW-1185">Reference proteome</keyword>
<accession>A0A1T5DDB4</accession>
<dbReference type="Proteomes" id="UP000190339">
    <property type="component" value="Unassembled WGS sequence"/>
</dbReference>
<protein>
    <submittedName>
        <fullName evidence="2">Uncharacterized protein</fullName>
    </submittedName>
</protein>
<dbReference type="STRING" id="561365.SAMN05660866_02842"/>
<name>A0A1T5DDB4_9FLAO</name>